<dbReference type="InterPro" id="IPR009937">
    <property type="entry name" value="Phage_holin_3_6"/>
</dbReference>
<organism evidence="2 3">
    <name type="scientific">Austwickia chelonae NBRC 105200</name>
    <dbReference type="NCBI Taxonomy" id="1184607"/>
    <lineage>
        <taxon>Bacteria</taxon>
        <taxon>Bacillati</taxon>
        <taxon>Actinomycetota</taxon>
        <taxon>Actinomycetes</taxon>
        <taxon>Micrococcales</taxon>
        <taxon>Dermatophilaceae</taxon>
        <taxon>Austwickia</taxon>
    </lineage>
</organism>
<dbReference type="Proteomes" id="UP000008495">
    <property type="component" value="Unassembled WGS sequence"/>
</dbReference>
<dbReference type="STRING" id="100225.SAMN05421595_2178"/>
<comment type="caution">
    <text evidence="2">The sequence shown here is derived from an EMBL/GenBank/DDBJ whole genome shotgun (WGS) entry which is preliminary data.</text>
</comment>
<reference evidence="2 3" key="1">
    <citation type="submission" date="2012-08" db="EMBL/GenBank/DDBJ databases">
        <title>Whole genome shotgun sequence of Austwickia chelonae NBRC 105200.</title>
        <authorList>
            <person name="Yoshida I."/>
            <person name="Hosoyama A."/>
            <person name="Tsuchikane K."/>
            <person name="Katsumata H."/>
            <person name="Ando Y."/>
            <person name="Ohji S."/>
            <person name="Hamada M."/>
            <person name="Tamura T."/>
            <person name="Yamazoe A."/>
            <person name="Yamazaki S."/>
            <person name="Fujita N."/>
        </authorList>
    </citation>
    <scope>NUCLEOTIDE SEQUENCE [LARGE SCALE GENOMIC DNA]</scope>
    <source>
        <strain evidence="2 3">NBRC 105200</strain>
    </source>
</reference>
<dbReference type="AlphaFoldDB" id="K6UL90"/>
<dbReference type="OrthoDB" id="3828498at2"/>
<dbReference type="RefSeq" id="WP_006501793.1">
    <property type="nucleotide sequence ID" value="NZ_BAGZ01000004.1"/>
</dbReference>
<dbReference type="eggNOG" id="ENOG50332VJ">
    <property type="taxonomic scope" value="Bacteria"/>
</dbReference>
<dbReference type="Pfam" id="PF07332">
    <property type="entry name" value="Phage_holin_3_6"/>
    <property type="match status" value="1"/>
</dbReference>
<accession>K6UL90</accession>
<evidence type="ECO:0000313" key="2">
    <source>
        <dbReference type="EMBL" id="GAB77041.1"/>
    </source>
</evidence>
<keyword evidence="3" id="KW-1185">Reference proteome</keyword>
<keyword evidence="1" id="KW-0472">Membrane</keyword>
<evidence type="ECO:0008006" key="4">
    <source>
        <dbReference type="Google" id="ProtNLM"/>
    </source>
</evidence>
<sequence length="152" mass="15997">MAIANPEGRTPAHESSSAAGRVAAREYEPTIGALVHDVLEDVSILIRKEIQLAKSEVTADAKKGGMGAAFFVVAGVFAFLGLIFLLHSFARTIAVWLPVWAGYLIVAVILFAGAAVAALIGKNQLSKVKGKPERTIVTSKETVEVVKKAAQG</sequence>
<evidence type="ECO:0000313" key="3">
    <source>
        <dbReference type="Proteomes" id="UP000008495"/>
    </source>
</evidence>
<feature type="transmembrane region" description="Helical" evidence="1">
    <location>
        <begin position="100"/>
        <end position="121"/>
    </location>
</feature>
<name>K6UL90_9MICO</name>
<dbReference type="EMBL" id="BAGZ01000004">
    <property type="protein sequence ID" value="GAB77041.1"/>
    <property type="molecule type" value="Genomic_DNA"/>
</dbReference>
<gene>
    <name evidence="2" type="ORF">AUCHE_04_00820</name>
</gene>
<proteinExistence type="predicted"/>
<evidence type="ECO:0000256" key="1">
    <source>
        <dbReference type="SAM" id="Phobius"/>
    </source>
</evidence>
<protein>
    <recommendedName>
        <fullName evidence="4">Phage holin family protein</fullName>
    </recommendedName>
</protein>
<feature type="transmembrane region" description="Helical" evidence="1">
    <location>
        <begin position="68"/>
        <end position="88"/>
    </location>
</feature>
<keyword evidence="1" id="KW-0812">Transmembrane</keyword>
<keyword evidence="1" id="KW-1133">Transmembrane helix</keyword>